<dbReference type="EMBL" id="REGW02000007">
    <property type="protein sequence ID" value="KAE8294622.1"/>
    <property type="molecule type" value="Genomic_DNA"/>
</dbReference>
<evidence type="ECO:0000256" key="1">
    <source>
        <dbReference type="SAM" id="MobiDB-lite"/>
    </source>
</evidence>
<accession>A0A6G0ITP5</accession>
<keyword evidence="3" id="KW-1185">Reference proteome</keyword>
<evidence type="ECO:0000313" key="3">
    <source>
        <dbReference type="Proteomes" id="UP000424527"/>
    </source>
</evidence>
<name>A0A6G0ITP5_LARCR</name>
<evidence type="ECO:0000313" key="2">
    <source>
        <dbReference type="EMBL" id="KAE8294622.1"/>
    </source>
</evidence>
<dbReference type="Proteomes" id="UP000424527">
    <property type="component" value="Unassembled WGS sequence"/>
</dbReference>
<sequence>MLLAAHQRNPLVVSSHHRWTQVSTLSASSCVSPSVHDSKGEAQSVQNAPRRRRLLMPLAAPAARAVDEMRLPLLLLLLPATKDAELCNDESGKYPEVGAAWQRRGGRRRRREPAGALWRLHGDGETRSGRGENRVRSHPPNHSALLSPHTLLLPGHVTPRTGCIIRRRSHRPGGALIPAPDSPPASRISVPARPLSSKRQRS</sequence>
<gene>
    <name evidence="2" type="ORF">D5F01_LYC07580</name>
</gene>
<protein>
    <submittedName>
        <fullName evidence="2">Uncharacterized protein</fullName>
    </submittedName>
</protein>
<feature type="compositionally biased region" description="Basic and acidic residues" evidence="1">
    <location>
        <begin position="120"/>
        <end position="135"/>
    </location>
</feature>
<organism evidence="2 3">
    <name type="scientific">Larimichthys crocea</name>
    <name type="common">Large yellow croaker</name>
    <name type="synonym">Pseudosciaena crocea</name>
    <dbReference type="NCBI Taxonomy" id="215358"/>
    <lineage>
        <taxon>Eukaryota</taxon>
        <taxon>Metazoa</taxon>
        <taxon>Chordata</taxon>
        <taxon>Craniata</taxon>
        <taxon>Vertebrata</taxon>
        <taxon>Euteleostomi</taxon>
        <taxon>Actinopterygii</taxon>
        <taxon>Neopterygii</taxon>
        <taxon>Teleostei</taxon>
        <taxon>Neoteleostei</taxon>
        <taxon>Acanthomorphata</taxon>
        <taxon>Eupercaria</taxon>
        <taxon>Sciaenidae</taxon>
        <taxon>Larimichthys</taxon>
    </lineage>
</organism>
<comment type="caution">
    <text evidence="2">The sequence shown here is derived from an EMBL/GenBank/DDBJ whole genome shotgun (WGS) entry which is preliminary data.</text>
</comment>
<proteinExistence type="predicted"/>
<feature type="region of interest" description="Disordered" evidence="1">
    <location>
        <begin position="104"/>
        <end position="148"/>
    </location>
</feature>
<reference evidence="2 3" key="1">
    <citation type="submission" date="2019-07" db="EMBL/GenBank/DDBJ databases">
        <title>Chromosome genome assembly for large yellow croaker.</title>
        <authorList>
            <person name="Xiao S."/>
        </authorList>
    </citation>
    <scope>NUCLEOTIDE SEQUENCE [LARGE SCALE GENOMIC DNA]</scope>
    <source>
        <strain evidence="2">JMULYC20181020</strain>
        <tissue evidence="2">Muscle</tissue>
    </source>
</reference>
<feature type="region of interest" description="Disordered" evidence="1">
    <location>
        <begin position="169"/>
        <end position="202"/>
    </location>
</feature>
<dbReference type="AlphaFoldDB" id="A0A6G0ITP5"/>